<accession>A0A1Y5TG09</accession>
<dbReference type="EMBL" id="FWFV01000010">
    <property type="protein sequence ID" value="SLN62878.1"/>
    <property type="molecule type" value="Genomic_DNA"/>
</dbReference>
<proteinExistence type="predicted"/>
<comment type="pathway">
    <text evidence="1">Cofactor biosynthesis; adenosylcobalamin biosynthesis.</text>
</comment>
<evidence type="ECO:0000256" key="1">
    <source>
        <dbReference type="ARBA" id="ARBA00004953"/>
    </source>
</evidence>
<keyword evidence="3 4" id="KW-0560">Oxidoreductase</keyword>
<dbReference type="PANTHER" id="PTHR36925">
    <property type="entry name" value="COBALT-PRECORRIN-6A REDUCTASE"/>
    <property type="match status" value="1"/>
</dbReference>
<dbReference type="UniPathway" id="UPA00148"/>
<dbReference type="EC" id="1.3.1.54" evidence="4"/>
<dbReference type="GO" id="GO:0009236">
    <property type="term" value="P:cobalamin biosynthetic process"/>
    <property type="evidence" value="ECO:0007669"/>
    <property type="project" value="UniProtKB-UniPathway"/>
</dbReference>
<dbReference type="AlphaFoldDB" id="A0A1Y5TG09"/>
<keyword evidence="5" id="KW-1185">Reference proteome</keyword>
<protein>
    <submittedName>
        <fullName evidence="4">Precorrin-6A reductase</fullName>
        <ecNumber evidence="4">1.3.1.54</ecNumber>
    </submittedName>
</protein>
<dbReference type="Proteomes" id="UP000193870">
    <property type="component" value="Unassembled WGS sequence"/>
</dbReference>
<dbReference type="PROSITE" id="PS51014">
    <property type="entry name" value="COBK_CBIJ"/>
    <property type="match status" value="1"/>
</dbReference>
<dbReference type="PANTHER" id="PTHR36925:SF1">
    <property type="entry name" value="COBALT-PRECORRIN-6A REDUCTASE"/>
    <property type="match status" value="1"/>
</dbReference>
<dbReference type="STRING" id="315423.SAMN04488020_11169"/>
<keyword evidence="2" id="KW-0169">Cobalamin biosynthesis</keyword>
<dbReference type="GO" id="GO:0016994">
    <property type="term" value="F:precorrin-6A reductase activity"/>
    <property type="evidence" value="ECO:0007669"/>
    <property type="project" value="UniProtKB-EC"/>
</dbReference>
<sequence>MRLLLLGGTREAREVSATLAGLRDLTVVVSLAEGARDPATRIGGFGGDDGFREYLSREGIGAVLDATHPFAERISMRSARICGEVGLRYAQLLRPAWQPDAGDRWHSARDEAAAGAMPSEGARVLIATGRQRLECFGPMEGRRVLVRRNGPAPDAPPPFADGAWQVGVPPFGVDDEERLFRDLRIDWLVVRNAGGGSSRAKLDAARRLGIEVAMIRRPPRPDAPRLETVEAAIAWARRLVEDR</sequence>
<evidence type="ECO:0000256" key="2">
    <source>
        <dbReference type="ARBA" id="ARBA00022573"/>
    </source>
</evidence>
<name>A0A1Y5TG09_9RHOB</name>
<dbReference type="RefSeq" id="WP_085855123.1">
    <property type="nucleotide sequence ID" value="NZ_FOPF01000011.1"/>
</dbReference>
<evidence type="ECO:0000256" key="3">
    <source>
        <dbReference type="ARBA" id="ARBA00023002"/>
    </source>
</evidence>
<reference evidence="4 5" key="1">
    <citation type="submission" date="2017-03" db="EMBL/GenBank/DDBJ databases">
        <authorList>
            <person name="Afonso C.L."/>
            <person name="Miller P.J."/>
            <person name="Scott M.A."/>
            <person name="Spackman E."/>
            <person name="Goraichik I."/>
            <person name="Dimitrov K.M."/>
            <person name="Suarez D.L."/>
            <person name="Swayne D.E."/>
        </authorList>
    </citation>
    <scope>NUCLEOTIDE SEQUENCE [LARGE SCALE GENOMIC DNA]</scope>
    <source>
        <strain evidence="4 5">CECT 7066</strain>
    </source>
</reference>
<evidence type="ECO:0000313" key="4">
    <source>
        <dbReference type="EMBL" id="SLN62878.1"/>
    </source>
</evidence>
<evidence type="ECO:0000313" key="5">
    <source>
        <dbReference type="Proteomes" id="UP000193870"/>
    </source>
</evidence>
<dbReference type="Pfam" id="PF02571">
    <property type="entry name" value="CbiJ"/>
    <property type="match status" value="1"/>
</dbReference>
<dbReference type="InterPro" id="IPR003723">
    <property type="entry name" value="Precorrin-6x_reduct"/>
</dbReference>
<gene>
    <name evidence="4" type="primary">cobK_1</name>
    <name evidence="4" type="ORF">PAM7066_03144</name>
</gene>
<dbReference type="OrthoDB" id="5183775at2"/>
<organism evidence="4 5">
    <name type="scientific">Palleronia marisminoris</name>
    <dbReference type="NCBI Taxonomy" id="315423"/>
    <lineage>
        <taxon>Bacteria</taxon>
        <taxon>Pseudomonadati</taxon>
        <taxon>Pseudomonadota</taxon>
        <taxon>Alphaproteobacteria</taxon>
        <taxon>Rhodobacterales</taxon>
        <taxon>Roseobacteraceae</taxon>
        <taxon>Palleronia</taxon>
    </lineage>
</organism>